<sequence>MALADETTNQRVHEDVAVERRAVLSSYLGSTIEYYDFALYATASSVVFGPVFFAGLDPLVATVASYGTLAAGFVARPLGGLVFGHFGDLLGRKRMLVVSMTAMGVASTLIGVVPAIPVWGPLLLVLLRVVQGVAIGGEWGGAALLSAEHARGHRRGMAASFTMAGAPTGTVLGAVALALAGLLPKDDFLAWGWRIPFLCSALLLAVGLFVRVKVAESPAFEAASRSQPPGRRFPLVEVLRRPRAVIVVCLTCLAGFAIQAVFATYGITYSVAHGLSRSEALLAFAISQALAIAGILGAAWLSDRHGRRPVMLAGLVAMIVLVHPVFALLASGSFFLVLAGLVLALALCQSVAFGPVAAFISEQFPARVRYTGVSLGYQTASVLGAGTTPLIVSSLAVAGGGSVVGIMLFLAGLCVVSGLVIVLFAREGKNADIRS</sequence>
<evidence type="ECO:0000313" key="10">
    <source>
        <dbReference type="Proteomes" id="UP000274843"/>
    </source>
</evidence>
<evidence type="ECO:0000256" key="7">
    <source>
        <dbReference type="SAM" id="Phobius"/>
    </source>
</evidence>
<evidence type="ECO:0000256" key="3">
    <source>
        <dbReference type="ARBA" id="ARBA00022475"/>
    </source>
</evidence>
<feature type="transmembrane region" description="Helical" evidence="7">
    <location>
        <begin position="310"/>
        <end position="329"/>
    </location>
</feature>
<dbReference type="RefSeq" id="WP_123686274.1">
    <property type="nucleotide sequence ID" value="NZ_RKHY01000001.1"/>
</dbReference>
<reference evidence="9 10" key="1">
    <citation type="submission" date="2018-11" db="EMBL/GenBank/DDBJ databases">
        <title>Sequencing the genomes of 1000 actinobacteria strains.</title>
        <authorList>
            <person name="Klenk H.-P."/>
        </authorList>
    </citation>
    <scope>NUCLEOTIDE SEQUENCE [LARGE SCALE GENOMIC DNA]</scope>
    <source>
        <strain evidence="9 10">DSM 44348</strain>
    </source>
</reference>
<dbReference type="PANTHER" id="PTHR43045">
    <property type="entry name" value="SHIKIMATE TRANSPORTER"/>
    <property type="match status" value="1"/>
</dbReference>
<evidence type="ECO:0000313" key="9">
    <source>
        <dbReference type="EMBL" id="ROS44280.1"/>
    </source>
</evidence>
<feature type="transmembrane region" description="Helical" evidence="7">
    <location>
        <begin position="403"/>
        <end position="425"/>
    </location>
</feature>
<feature type="transmembrane region" description="Helical" evidence="7">
    <location>
        <begin position="280"/>
        <end position="301"/>
    </location>
</feature>
<dbReference type="InterPro" id="IPR005829">
    <property type="entry name" value="Sugar_transporter_CS"/>
</dbReference>
<dbReference type="PANTHER" id="PTHR43045:SF1">
    <property type="entry name" value="SHIKIMATE TRANSPORTER"/>
    <property type="match status" value="1"/>
</dbReference>
<comment type="caution">
    <text evidence="9">The sequence shown here is derived from an EMBL/GenBank/DDBJ whole genome shotgun (WGS) entry which is preliminary data.</text>
</comment>
<protein>
    <submittedName>
        <fullName evidence="9">Putative MFS family arabinose efflux permease</fullName>
    </submittedName>
</protein>
<evidence type="ECO:0000256" key="1">
    <source>
        <dbReference type="ARBA" id="ARBA00004651"/>
    </source>
</evidence>
<feature type="transmembrane region" description="Helical" evidence="7">
    <location>
        <begin position="34"/>
        <end position="53"/>
    </location>
</feature>
<dbReference type="Proteomes" id="UP000274843">
    <property type="component" value="Unassembled WGS sequence"/>
</dbReference>
<feature type="transmembrane region" description="Helical" evidence="7">
    <location>
        <begin position="157"/>
        <end position="182"/>
    </location>
</feature>
<evidence type="ECO:0000256" key="4">
    <source>
        <dbReference type="ARBA" id="ARBA00022692"/>
    </source>
</evidence>
<evidence type="ECO:0000256" key="5">
    <source>
        <dbReference type="ARBA" id="ARBA00022989"/>
    </source>
</evidence>
<dbReference type="PROSITE" id="PS00217">
    <property type="entry name" value="SUGAR_TRANSPORT_2"/>
    <property type="match status" value="1"/>
</dbReference>
<keyword evidence="5 7" id="KW-1133">Transmembrane helix</keyword>
<dbReference type="Gene3D" id="1.20.1250.20">
    <property type="entry name" value="MFS general substrate transporter like domains"/>
    <property type="match status" value="2"/>
</dbReference>
<organism evidence="9 10">
    <name type="scientific">Amycolatopsis thermoflava</name>
    <dbReference type="NCBI Taxonomy" id="84480"/>
    <lineage>
        <taxon>Bacteria</taxon>
        <taxon>Bacillati</taxon>
        <taxon>Actinomycetota</taxon>
        <taxon>Actinomycetes</taxon>
        <taxon>Pseudonocardiales</taxon>
        <taxon>Pseudonocardiaceae</taxon>
        <taxon>Amycolatopsis</taxon>
        <taxon>Amycolatopsis methanolica group</taxon>
    </lineage>
</organism>
<keyword evidence="10" id="KW-1185">Reference proteome</keyword>
<dbReference type="GO" id="GO:0005886">
    <property type="term" value="C:plasma membrane"/>
    <property type="evidence" value="ECO:0007669"/>
    <property type="project" value="UniProtKB-SubCell"/>
</dbReference>
<feature type="transmembrane region" description="Helical" evidence="7">
    <location>
        <begin position="244"/>
        <end position="268"/>
    </location>
</feature>
<evidence type="ECO:0000259" key="8">
    <source>
        <dbReference type="PROSITE" id="PS50850"/>
    </source>
</evidence>
<dbReference type="Pfam" id="PF07690">
    <property type="entry name" value="MFS_1"/>
    <property type="match status" value="1"/>
</dbReference>
<dbReference type="GeneID" id="301847968"/>
<keyword evidence="3" id="KW-1003">Cell membrane</keyword>
<feature type="transmembrane region" description="Helical" evidence="7">
    <location>
        <begin position="95"/>
        <end position="116"/>
    </location>
</feature>
<keyword evidence="4 7" id="KW-0812">Transmembrane</keyword>
<dbReference type="InterPro" id="IPR036259">
    <property type="entry name" value="MFS_trans_sf"/>
</dbReference>
<accession>A0A3N2H7I8</accession>
<keyword evidence="2" id="KW-0813">Transport</keyword>
<evidence type="ECO:0000256" key="2">
    <source>
        <dbReference type="ARBA" id="ARBA00022448"/>
    </source>
</evidence>
<dbReference type="GO" id="GO:0022857">
    <property type="term" value="F:transmembrane transporter activity"/>
    <property type="evidence" value="ECO:0007669"/>
    <property type="project" value="InterPro"/>
</dbReference>
<feature type="transmembrane region" description="Helical" evidence="7">
    <location>
        <begin position="59"/>
        <end position="83"/>
    </location>
</feature>
<dbReference type="EMBL" id="RKHY01000001">
    <property type="protein sequence ID" value="ROS44280.1"/>
    <property type="molecule type" value="Genomic_DNA"/>
</dbReference>
<dbReference type="PROSITE" id="PS50850">
    <property type="entry name" value="MFS"/>
    <property type="match status" value="1"/>
</dbReference>
<proteinExistence type="predicted"/>
<dbReference type="AlphaFoldDB" id="A0A3N2H7I8"/>
<feature type="transmembrane region" description="Helical" evidence="7">
    <location>
        <begin position="335"/>
        <end position="360"/>
    </location>
</feature>
<dbReference type="InterPro" id="IPR020846">
    <property type="entry name" value="MFS_dom"/>
</dbReference>
<keyword evidence="6 7" id="KW-0472">Membrane</keyword>
<dbReference type="SUPFAM" id="SSF103473">
    <property type="entry name" value="MFS general substrate transporter"/>
    <property type="match status" value="1"/>
</dbReference>
<feature type="transmembrane region" description="Helical" evidence="7">
    <location>
        <begin position="372"/>
        <end position="397"/>
    </location>
</feature>
<evidence type="ECO:0000256" key="6">
    <source>
        <dbReference type="ARBA" id="ARBA00023136"/>
    </source>
</evidence>
<gene>
    <name evidence="9" type="ORF">EDD35_6715</name>
</gene>
<name>A0A3N2H7I8_9PSEU</name>
<dbReference type="InterPro" id="IPR011701">
    <property type="entry name" value="MFS"/>
</dbReference>
<feature type="domain" description="Major facilitator superfamily (MFS) profile" evidence="8">
    <location>
        <begin position="22"/>
        <end position="429"/>
    </location>
</feature>
<feature type="transmembrane region" description="Helical" evidence="7">
    <location>
        <begin position="188"/>
        <end position="210"/>
    </location>
</feature>
<feature type="transmembrane region" description="Helical" evidence="7">
    <location>
        <begin position="122"/>
        <end position="145"/>
    </location>
</feature>
<comment type="subcellular location">
    <subcellularLocation>
        <location evidence="1">Cell membrane</location>
        <topology evidence="1">Multi-pass membrane protein</topology>
    </subcellularLocation>
</comment>